<organism evidence="1 2">
    <name type="scientific">Nocardioides turkmenicus</name>
    <dbReference type="NCBI Taxonomy" id="2711220"/>
    <lineage>
        <taxon>Bacteria</taxon>
        <taxon>Bacillati</taxon>
        <taxon>Actinomycetota</taxon>
        <taxon>Actinomycetes</taxon>
        <taxon>Propionibacteriales</taxon>
        <taxon>Nocardioidaceae</taxon>
        <taxon>Nocardioides</taxon>
    </lineage>
</organism>
<gene>
    <name evidence="1" type="ORF">G5C66_23900</name>
</gene>
<dbReference type="EMBL" id="JAALAA010000030">
    <property type="protein sequence ID" value="NGN95768.1"/>
    <property type="molecule type" value="Genomic_DNA"/>
</dbReference>
<protein>
    <submittedName>
        <fullName evidence="1">Pentapeptide repeat-containing protein</fullName>
    </submittedName>
</protein>
<dbReference type="SUPFAM" id="SSF141571">
    <property type="entry name" value="Pentapeptide repeat-like"/>
    <property type="match status" value="1"/>
</dbReference>
<accession>A0A6M1RDM2</accession>
<proteinExistence type="predicted"/>
<dbReference type="InterPro" id="IPR001646">
    <property type="entry name" value="5peptide_repeat"/>
</dbReference>
<evidence type="ECO:0000313" key="1">
    <source>
        <dbReference type="EMBL" id="NGN95768.1"/>
    </source>
</evidence>
<keyword evidence="2" id="KW-1185">Reference proteome</keyword>
<dbReference type="PANTHER" id="PTHR47200:SF2">
    <property type="entry name" value="THYLAKOID LUMENAL 15 KDA PROTEIN 1, CHLOROPLASTIC"/>
    <property type="match status" value="1"/>
</dbReference>
<dbReference type="Pfam" id="PF00805">
    <property type="entry name" value="Pentapeptide"/>
    <property type="match status" value="1"/>
</dbReference>
<dbReference type="Gene3D" id="2.160.20.80">
    <property type="entry name" value="E3 ubiquitin-protein ligase SopA"/>
    <property type="match status" value="1"/>
</dbReference>
<dbReference type="Proteomes" id="UP000483261">
    <property type="component" value="Unassembled WGS sequence"/>
</dbReference>
<comment type="caution">
    <text evidence="1">The sequence shown here is derived from an EMBL/GenBank/DDBJ whole genome shotgun (WGS) entry which is preliminary data.</text>
</comment>
<evidence type="ECO:0000313" key="2">
    <source>
        <dbReference type="Proteomes" id="UP000483261"/>
    </source>
</evidence>
<reference evidence="1 2" key="1">
    <citation type="submission" date="2020-02" db="EMBL/GenBank/DDBJ databases">
        <title>Whole-genome analyses of novel actinobacteria.</title>
        <authorList>
            <person name="Sahin N."/>
        </authorList>
    </citation>
    <scope>NUCLEOTIDE SEQUENCE [LARGE SCALE GENOMIC DNA]</scope>
    <source>
        <strain evidence="1 2">KC13</strain>
    </source>
</reference>
<dbReference type="InterPro" id="IPR044213">
    <property type="entry name" value="At2g44920-like"/>
</dbReference>
<name>A0A6M1RDM2_9ACTN</name>
<dbReference type="AlphaFoldDB" id="A0A6M1RDM2"/>
<dbReference type="PANTHER" id="PTHR47200">
    <property type="entry name" value="THYLAKOID LUMENAL 15 KDA PROTEIN 1, CHLOROPLASTIC"/>
    <property type="match status" value="1"/>
</dbReference>
<sequence length="268" mass="28491">MGEDGEVTRPRSAYRSDCSSCAGLCCVALPFARSADFPEDKAGGDPCRHLGPDFGCGIHDRLRERGYAGCTVFECFGAGQQVTQVTFGGTDWRTEPALRQDMFDVFAVMRQLHEMLALLEEASERSSAPDLAEVAEQVSAVAAGSAAEVLATDLGTLRSAVGSILRRVSAEVRRPAGQALAGADLLGRDLRRRDLRRADLRSALLVAADLRGVDLTDADLLGADLRDAAVAGADLSRALFLTQAQVNALRGDGTTRLPAGHDRPAHWG</sequence>